<reference evidence="1" key="1">
    <citation type="journal article" date="2015" name="Nature">
        <title>Complex archaea that bridge the gap between prokaryotes and eukaryotes.</title>
        <authorList>
            <person name="Spang A."/>
            <person name="Saw J.H."/>
            <person name="Jorgensen S.L."/>
            <person name="Zaremba-Niedzwiedzka K."/>
            <person name="Martijn J."/>
            <person name="Lind A.E."/>
            <person name="van Eijk R."/>
            <person name="Schleper C."/>
            <person name="Guy L."/>
            <person name="Ettema T.J."/>
        </authorList>
    </citation>
    <scope>NUCLEOTIDE SEQUENCE</scope>
</reference>
<organism evidence="1">
    <name type="scientific">marine sediment metagenome</name>
    <dbReference type="NCBI Taxonomy" id="412755"/>
    <lineage>
        <taxon>unclassified sequences</taxon>
        <taxon>metagenomes</taxon>
        <taxon>ecological metagenomes</taxon>
    </lineage>
</organism>
<sequence>MRNYVSAKIVKGEPMDECTFLRDFKREDVTNRETREGYHV</sequence>
<dbReference type="EMBL" id="LAZR01039998">
    <property type="protein sequence ID" value="KKL15611.1"/>
    <property type="molecule type" value="Genomic_DNA"/>
</dbReference>
<dbReference type="AlphaFoldDB" id="A0A0F9DCU1"/>
<gene>
    <name evidence="1" type="ORF">LCGC14_2503840</name>
</gene>
<proteinExistence type="predicted"/>
<evidence type="ECO:0000313" key="1">
    <source>
        <dbReference type="EMBL" id="KKL15611.1"/>
    </source>
</evidence>
<protein>
    <submittedName>
        <fullName evidence="1">Uncharacterized protein</fullName>
    </submittedName>
</protein>
<feature type="non-terminal residue" evidence="1">
    <location>
        <position position="40"/>
    </location>
</feature>
<accession>A0A0F9DCU1</accession>
<comment type="caution">
    <text evidence="1">The sequence shown here is derived from an EMBL/GenBank/DDBJ whole genome shotgun (WGS) entry which is preliminary data.</text>
</comment>
<name>A0A0F9DCU1_9ZZZZ</name>